<feature type="non-terminal residue" evidence="1">
    <location>
        <position position="1"/>
    </location>
</feature>
<dbReference type="Proteomes" id="UP000524246">
    <property type="component" value="Unassembled WGS sequence"/>
</dbReference>
<name>A0A7X9FS03_9DELT</name>
<protein>
    <submittedName>
        <fullName evidence="1">Uncharacterized protein</fullName>
    </submittedName>
</protein>
<sequence length="119" mass="13438">RRVICAKYVNTEGKIQAYTLDPLLDMSFARADVERSPVDFSHVSLIIDCLGSAKENEKRLLVVSKKSRLLIRECLMMQGLNIDVLAYEELAPEVVLEVIGIIRHEDVKKRENVLEALAA</sequence>
<reference evidence="1 2" key="1">
    <citation type="journal article" date="2020" name="Biotechnol. Biofuels">
        <title>New insights from the biogas microbiome by comprehensive genome-resolved metagenomics of nearly 1600 species originating from multiple anaerobic digesters.</title>
        <authorList>
            <person name="Campanaro S."/>
            <person name="Treu L."/>
            <person name="Rodriguez-R L.M."/>
            <person name="Kovalovszki A."/>
            <person name="Ziels R.M."/>
            <person name="Maus I."/>
            <person name="Zhu X."/>
            <person name="Kougias P.G."/>
            <person name="Basile A."/>
            <person name="Luo G."/>
            <person name="Schluter A."/>
            <person name="Konstantinidis K.T."/>
            <person name="Angelidaki I."/>
        </authorList>
    </citation>
    <scope>NUCLEOTIDE SEQUENCE [LARGE SCALE GENOMIC DNA]</scope>
    <source>
        <strain evidence="1">AS27yjCOA_65</strain>
    </source>
</reference>
<comment type="caution">
    <text evidence="1">The sequence shown here is derived from an EMBL/GenBank/DDBJ whole genome shotgun (WGS) entry which is preliminary data.</text>
</comment>
<evidence type="ECO:0000313" key="2">
    <source>
        <dbReference type="Proteomes" id="UP000524246"/>
    </source>
</evidence>
<dbReference type="AlphaFoldDB" id="A0A7X9FS03"/>
<evidence type="ECO:0000313" key="1">
    <source>
        <dbReference type="EMBL" id="NMC62801.1"/>
    </source>
</evidence>
<organism evidence="1 2">
    <name type="scientific">SAR324 cluster bacterium</name>
    <dbReference type="NCBI Taxonomy" id="2024889"/>
    <lineage>
        <taxon>Bacteria</taxon>
        <taxon>Deltaproteobacteria</taxon>
        <taxon>SAR324 cluster</taxon>
    </lineage>
</organism>
<dbReference type="EMBL" id="JAAZON010000281">
    <property type="protein sequence ID" value="NMC62801.1"/>
    <property type="molecule type" value="Genomic_DNA"/>
</dbReference>
<proteinExistence type="predicted"/>
<accession>A0A7X9FS03</accession>
<gene>
    <name evidence="1" type="ORF">GYA55_06490</name>
</gene>